<sequence>MTSRWRADSPEDERVSLTKTNSERFCGDGDAATHLQRADLRLPGNLTDETTATFQRKCSRVAVTPSSLSCQENKRRPIDICLFMLP</sequence>
<proteinExistence type="predicted"/>
<organism evidence="1 2">
    <name type="scientific">Scophthalmus maximus</name>
    <name type="common">Turbot</name>
    <name type="synonym">Psetta maxima</name>
    <dbReference type="NCBI Taxonomy" id="52904"/>
    <lineage>
        <taxon>Eukaryota</taxon>
        <taxon>Metazoa</taxon>
        <taxon>Chordata</taxon>
        <taxon>Craniata</taxon>
        <taxon>Vertebrata</taxon>
        <taxon>Euteleostomi</taxon>
        <taxon>Actinopterygii</taxon>
        <taxon>Neopterygii</taxon>
        <taxon>Teleostei</taxon>
        <taxon>Neoteleostei</taxon>
        <taxon>Acanthomorphata</taxon>
        <taxon>Carangaria</taxon>
        <taxon>Pleuronectiformes</taxon>
        <taxon>Pleuronectoidei</taxon>
        <taxon>Scophthalmidae</taxon>
        <taxon>Scophthalmus</taxon>
    </lineage>
</organism>
<dbReference type="AlphaFoldDB" id="A0A6A4SP80"/>
<protein>
    <submittedName>
        <fullName evidence="1">Uncharacterized protein</fullName>
    </submittedName>
</protein>
<comment type="caution">
    <text evidence="1">The sequence shown here is derived from an EMBL/GenBank/DDBJ whole genome shotgun (WGS) entry which is preliminary data.</text>
</comment>
<evidence type="ECO:0000313" key="1">
    <source>
        <dbReference type="EMBL" id="KAF0034385.1"/>
    </source>
</evidence>
<evidence type="ECO:0000313" key="2">
    <source>
        <dbReference type="Proteomes" id="UP000438429"/>
    </source>
</evidence>
<reference evidence="1 2" key="1">
    <citation type="submission" date="2019-06" db="EMBL/GenBank/DDBJ databases">
        <title>Draft genomes of female and male turbot (Scophthalmus maximus).</title>
        <authorList>
            <person name="Xu H."/>
            <person name="Xu X.-W."/>
            <person name="Shao C."/>
            <person name="Chen S."/>
        </authorList>
    </citation>
    <scope>NUCLEOTIDE SEQUENCE [LARGE SCALE GENOMIC DNA]</scope>
    <source>
        <strain evidence="1">Ysfricsl-2016a</strain>
        <tissue evidence="1">Blood</tissue>
    </source>
</reference>
<dbReference type="EMBL" id="VEVO01000011">
    <property type="protein sequence ID" value="KAF0034385.1"/>
    <property type="molecule type" value="Genomic_DNA"/>
</dbReference>
<dbReference type="Proteomes" id="UP000438429">
    <property type="component" value="Unassembled WGS sequence"/>
</dbReference>
<name>A0A6A4SP80_SCOMX</name>
<gene>
    <name evidence="1" type="ORF">F2P81_012143</name>
</gene>
<accession>A0A6A4SP80</accession>